<dbReference type="Proteomes" id="UP001396334">
    <property type="component" value="Unassembled WGS sequence"/>
</dbReference>
<organism evidence="1 2">
    <name type="scientific">Hibiscus sabdariffa</name>
    <name type="common">roselle</name>
    <dbReference type="NCBI Taxonomy" id="183260"/>
    <lineage>
        <taxon>Eukaryota</taxon>
        <taxon>Viridiplantae</taxon>
        <taxon>Streptophyta</taxon>
        <taxon>Embryophyta</taxon>
        <taxon>Tracheophyta</taxon>
        <taxon>Spermatophyta</taxon>
        <taxon>Magnoliopsida</taxon>
        <taxon>eudicotyledons</taxon>
        <taxon>Gunneridae</taxon>
        <taxon>Pentapetalae</taxon>
        <taxon>rosids</taxon>
        <taxon>malvids</taxon>
        <taxon>Malvales</taxon>
        <taxon>Malvaceae</taxon>
        <taxon>Malvoideae</taxon>
        <taxon>Hibiscus</taxon>
    </lineage>
</organism>
<protein>
    <submittedName>
        <fullName evidence="1">Uncharacterized protein</fullName>
    </submittedName>
</protein>
<reference evidence="1 2" key="1">
    <citation type="journal article" date="2024" name="G3 (Bethesda)">
        <title>Genome assembly of Hibiscus sabdariffa L. provides insights into metabolisms of medicinal natural products.</title>
        <authorList>
            <person name="Kim T."/>
        </authorList>
    </citation>
    <scope>NUCLEOTIDE SEQUENCE [LARGE SCALE GENOMIC DNA]</scope>
    <source>
        <strain evidence="1">TK-2024</strain>
        <tissue evidence="1">Old leaves</tissue>
    </source>
</reference>
<sequence length="100" mass="11320">MMEPIAAVQPVLLLRKLLKGRMVDDDKIQRLVSQEHSQWPPESFRLSPGLRASSVSLLPWMSETLLPSRLVSQNIRSGRLRAFAFARLESLCCFTPSLDV</sequence>
<gene>
    <name evidence="1" type="ORF">V6N11_043442</name>
</gene>
<accession>A0ABR2RC82</accession>
<name>A0ABR2RC82_9ROSI</name>
<proteinExistence type="predicted"/>
<keyword evidence="2" id="KW-1185">Reference proteome</keyword>
<evidence type="ECO:0000313" key="1">
    <source>
        <dbReference type="EMBL" id="KAK9010560.1"/>
    </source>
</evidence>
<dbReference type="EMBL" id="JBBPBN010000023">
    <property type="protein sequence ID" value="KAK9010560.1"/>
    <property type="molecule type" value="Genomic_DNA"/>
</dbReference>
<evidence type="ECO:0000313" key="2">
    <source>
        <dbReference type="Proteomes" id="UP001396334"/>
    </source>
</evidence>
<comment type="caution">
    <text evidence="1">The sequence shown here is derived from an EMBL/GenBank/DDBJ whole genome shotgun (WGS) entry which is preliminary data.</text>
</comment>